<proteinExistence type="predicted"/>
<gene>
    <name evidence="1" type="ORF">SMRZ_LOCUS9036</name>
</gene>
<evidence type="ECO:0000313" key="2">
    <source>
        <dbReference type="Proteomes" id="UP000277204"/>
    </source>
</evidence>
<sequence>MIYNFALLEFTKAGSEVSNQENMTKIPLNDTEFEYLRTTLISESTSVSDKFDKLYYSKGYLTGRQRLCRMTCAEAIEILNVLQSTNYDRLFALDCIKQ</sequence>
<accession>A0A183LZ11</accession>
<keyword evidence="2" id="KW-1185">Reference proteome</keyword>
<name>A0A183LZ11_9TREM</name>
<dbReference type="Proteomes" id="UP000277204">
    <property type="component" value="Unassembled WGS sequence"/>
</dbReference>
<organism evidence="1 2">
    <name type="scientific">Schistosoma margrebowiei</name>
    <dbReference type="NCBI Taxonomy" id="48269"/>
    <lineage>
        <taxon>Eukaryota</taxon>
        <taxon>Metazoa</taxon>
        <taxon>Spiralia</taxon>
        <taxon>Lophotrochozoa</taxon>
        <taxon>Platyhelminthes</taxon>
        <taxon>Trematoda</taxon>
        <taxon>Digenea</taxon>
        <taxon>Strigeidida</taxon>
        <taxon>Schistosomatoidea</taxon>
        <taxon>Schistosomatidae</taxon>
        <taxon>Schistosoma</taxon>
    </lineage>
</organism>
<protein>
    <submittedName>
        <fullName evidence="1">Uncharacterized protein</fullName>
    </submittedName>
</protein>
<dbReference type="AlphaFoldDB" id="A0A183LZ11"/>
<dbReference type="EMBL" id="UZAI01004127">
    <property type="protein sequence ID" value="VDO84489.1"/>
    <property type="molecule type" value="Genomic_DNA"/>
</dbReference>
<evidence type="ECO:0000313" key="1">
    <source>
        <dbReference type="EMBL" id="VDO84489.1"/>
    </source>
</evidence>
<reference evidence="1 2" key="1">
    <citation type="submission" date="2018-11" db="EMBL/GenBank/DDBJ databases">
        <authorList>
            <consortium name="Pathogen Informatics"/>
        </authorList>
    </citation>
    <scope>NUCLEOTIDE SEQUENCE [LARGE SCALE GENOMIC DNA]</scope>
    <source>
        <strain evidence="1 2">Zambia</strain>
    </source>
</reference>